<organism evidence="13 14">
    <name type="scientific">Oceanobacillus halophilus</name>
    <dbReference type="NCBI Taxonomy" id="930130"/>
    <lineage>
        <taxon>Bacteria</taxon>
        <taxon>Bacillati</taxon>
        <taxon>Bacillota</taxon>
        <taxon>Bacilli</taxon>
        <taxon>Bacillales</taxon>
        <taxon>Bacillaceae</taxon>
        <taxon>Oceanobacillus</taxon>
    </lineage>
</organism>
<dbReference type="InterPro" id="IPR008927">
    <property type="entry name" value="6-PGluconate_DH-like_C_sf"/>
</dbReference>
<dbReference type="SUPFAM" id="SSF48179">
    <property type="entry name" value="6-phosphogluconate dehydrogenase C-terminal domain-like"/>
    <property type="match status" value="1"/>
</dbReference>
<dbReference type="UniPathway" id="UPA00122">
    <property type="reaction ID" value="UER00961"/>
</dbReference>
<keyword evidence="14" id="KW-1185">Reference proteome</keyword>
<comment type="catalytic activity">
    <reaction evidence="10">
        <text>prephenate + NAD(+) = 3-(4-hydroxyphenyl)pyruvate + CO2 + NADH</text>
        <dbReference type="Rhea" id="RHEA:13869"/>
        <dbReference type="ChEBI" id="CHEBI:16526"/>
        <dbReference type="ChEBI" id="CHEBI:29934"/>
        <dbReference type="ChEBI" id="CHEBI:36242"/>
        <dbReference type="ChEBI" id="CHEBI:57540"/>
        <dbReference type="ChEBI" id="CHEBI:57945"/>
        <dbReference type="EC" id="1.3.1.12"/>
    </reaction>
</comment>
<evidence type="ECO:0000256" key="9">
    <source>
        <dbReference type="ARBA" id="ARBA00023141"/>
    </source>
</evidence>
<dbReference type="GO" id="GO:0006571">
    <property type="term" value="P:tyrosine biosynthetic process"/>
    <property type="evidence" value="ECO:0007669"/>
    <property type="project" value="UniProtKB-UniPathway"/>
</dbReference>
<accession>A0A495ACG4</accession>
<keyword evidence="8" id="KW-0520">NAD</keyword>
<evidence type="ECO:0000313" key="14">
    <source>
        <dbReference type="Proteomes" id="UP000269301"/>
    </source>
</evidence>
<dbReference type="Proteomes" id="UP000269301">
    <property type="component" value="Unassembled WGS sequence"/>
</dbReference>
<dbReference type="FunFam" id="1.10.3660.10:FF:000003">
    <property type="entry name" value="Prephenate dehydrogenase"/>
    <property type="match status" value="1"/>
</dbReference>
<dbReference type="InterPro" id="IPR046825">
    <property type="entry name" value="PDH_C"/>
</dbReference>
<feature type="domain" description="Prephenate/arogenate dehydrogenase" evidence="11">
    <location>
        <begin position="3"/>
        <end position="291"/>
    </location>
</feature>
<dbReference type="Pfam" id="PF20463">
    <property type="entry name" value="PDH_C"/>
    <property type="match status" value="1"/>
</dbReference>
<feature type="domain" description="ACT" evidence="12">
    <location>
        <begin position="296"/>
        <end position="366"/>
    </location>
</feature>
<dbReference type="GO" id="GO:0008977">
    <property type="term" value="F:prephenate dehydrogenase (NAD+) activity"/>
    <property type="evidence" value="ECO:0007669"/>
    <property type="project" value="UniProtKB-EC"/>
</dbReference>
<dbReference type="InterPro" id="IPR003099">
    <property type="entry name" value="Prephen_DH"/>
</dbReference>
<dbReference type="Pfam" id="PF02153">
    <property type="entry name" value="PDH_N"/>
    <property type="match status" value="1"/>
</dbReference>
<keyword evidence="6" id="KW-0028">Amino-acid biosynthesis</keyword>
<evidence type="ECO:0000256" key="3">
    <source>
        <dbReference type="ARBA" id="ARBA00012068"/>
    </source>
</evidence>
<dbReference type="Gene3D" id="3.40.50.720">
    <property type="entry name" value="NAD(P)-binding Rossmann-like Domain"/>
    <property type="match status" value="1"/>
</dbReference>
<dbReference type="GO" id="GO:0070403">
    <property type="term" value="F:NAD+ binding"/>
    <property type="evidence" value="ECO:0007669"/>
    <property type="project" value="InterPro"/>
</dbReference>
<dbReference type="SUPFAM" id="SSF55021">
    <property type="entry name" value="ACT-like"/>
    <property type="match status" value="1"/>
</dbReference>
<gene>
    <name evidence="13" type="ORF">D8M06_02305</name>
</gene>
<dbReference type="InterPro" id="IPR050812">
    <property type="entry name" value="Preph/Arog_dehydrog"/>
</dbReference>
<dbReference type="PROSITE" id="PS51176">
    <property type="entry name" value="PDH_ADH"/>
    <property type="match status" value="1"/>
</dbReference>
<dbReference type="PROSITE" id="PS51671">
    <property type="entry name" value="ACT"/>
    <property type="match status" value="1"/>
</dbReference>
<dbReference type="FunFam" id="3.40.50.720:FF:000208">
    <property type="entry name" value="Prephenate dehydrogenase"/>
    <property type="match status" value="1"/>
</dbReference>
<evidence type="ECO:0000313" key="13">
    <source>
        <dbReference type="EMBL" id="RKQ37656.1"/>
    </source>
</evidence>
<evidence type="ECO:0000256" key="8">
    <source>
        <dbReference type="ARBA" id="ARBA00023027"/>
    </source>
</evidence>
<keyword evidence="5" id="KW-0827">Tyrosine biosynthesis</keyword>
<evidence type="ECO:0000256" key="2">
    <source>
        <dbReference type="ARBA" id="ARBA00007964"/>
    </source>
</evidence>
<dbReference type="EMBL" id="RBZP01000001">
    <property type="protein sequence ID" value="RKQ37656.1"/>
    <property type="molecule type" value="Genomic_DNA"/>
</dbReference>
<dbReference type="NCBIfam" id="NF005107">
    <property type="entry name" value="PRK06545.1-5"/>
    <property type="match status" value="1"/>
</dbReference>
<evidence type="ECO:0000256" key="5">
    <source>
        <dbReference type="ARBA" id="ARBA00022498"/>
    </source>
</evidence>
<evidence type="ECO:0000259" key="11">
    <source>
        <dbReference type="PROSITE" id="PS51176"/>
    </source>
</evidence>
<evidence type="ECO:0000256" key="6">
    <source>
        <dbReference type="ARBA" id="ARBA00022605"/>
    </source>
</evidence>
<proteinExistence type="inferred from homology"/>
<comment type="pathway">
    <text evidence="1">Amino-acid biosynthesis; L-tyrosine biosynthesis; (4-hydroxyphenyl)pyruvate from prephenate (NAD(+) route): step 1/1.</text>
</comment>
<name>A0A495ACG4_9BACI</name>
<evidence type="ECO:0000256" key="10">
    <source>
        <dbReference type="ARBA" id="ARBA00049260"/>
    </source>
</evidence>
<dbReference type="InterPro" id="IPR045865">
    <property type="entry name" value="ACT-like_dom_sf"/>
</dbReference>
<protein>
    <recommendedName>
        <fullName evidence="4">Prephenate dehydrogenase</fullName>
        <ecNumber evidence="3">1.3.1.12</ecNumber>
    </recommendedName>
</protein>
<dbReference type="AlphaFoldDB" id="A0A495ACG4"/>
<keyword evidence="7 13" id="KW-0560">Oxidoreductase</keyword>
<dbReference type="Gene3D" id="1.10.3660.10">
    <property type="entry name" value="6-phosphogluconate dehydrogenase C-terminal like domain"/>
    <property type="match status" value="1"/>
</dbReference>
<comment type="caution">
    <text evidence="13">The sequence shown here is derived from an EMBL/GenBank/DDBJ whole genome shotgun (WGS) entry which is preliminary data.</text>
</comment>
<dbReference type="SUPFAM" id="SSF51735">
    <property type="entry name" value="NAD(P)-binding Rossmann-fold domains"/>
    <property type="match status" value="1"/>
</dbReference>
<evidence type="ECO:0000256" key="1">
    <source>
        <dbReference type="ARBA" id="ARBA00005067"/>
    </source>
</evidence>
<dbReference type="PANTHER" id="PTHR21363">
    <property type="entry name" value="PREPHENATE DEHYDROGENASE"/>
    <property type="match status" value="1"/>
</dbReference>
<dbReference type="InterPro" id="IPR036291">
    <property type="entry name" value="NAD(P)-bd_dom_sf"/>
</dbReference>
<dbReference type="OrthoDB" id="9802008at2"/>
<dbReference type="InterPro" id="IPR046826">
    <property type="entry name" value="PDH_N"/>
</dbReference>
<reference evidence="13 14" key="1">
    <citation type="journal article" date="2016" name="Int. J. Syst. Evol. Microbiol.">
        <title>Oceanobacillus halophilus sp. nov., a novel moderately halophilic bacterium from a hypersaline lake.</title>
        <authorList>
            <person name="Amoozegar M.A."/>
            <person name="Bagheri M."/>
            <person name="Makhdoumi A."/>
            <person name="Nikou M.M."/>
            <person name="Fazeli S.A.S."/>
            <person name="Schumann P."/>
            <person name="Sproer C."/>
            <person name="Sanchez-Porro C."/>
            <person name="Ventosa A."/>
        </authorList>
    </citation>
    <scope>NUCLEOTIDE SEQUENCE [LARGE SCALE GENOMIC DNA]</scope>
    <source>
        <strain evidence="13 14">DSM 23996</strain>
    </source>
</reference>
<evidence type="ECO:0000259" key="12">
    <source>
        <dbReference type="PROSITE" id="PS51671"/>
    </source>
</evidence>
<dbReference type="GO" id="GO:0004665">
    <property type="term" value="F:prephenate dehydrogenase (NADP+) activity"/>
    <property type="evidence" value="ECO:0007669"/>
    <property type="project" value="InterPro"/>
</dbReference>
<evidence type="ECO:0000256" key="7">
    <source>
        <dbReference type="ARBA" id="ARBA00023002"/>
    </source>
</evidence>
<dbReference type="InterPro" id="IPR002912">
    <property type="entry name" value="ACT_dom"/>
</dbReference>
<dbReference type="EC" id="1.3.1.12" evidence="3"/>
<comment type="similarity">
    <text evidence="2">Belongs to the prephenate/arogenate dehydrogenase family.</text>
</comment>
<keyword evidence="9" id="KW-0057">Aromatic amino acid biosynthesis</keyword>
<dbReference type="RefSeq" id="WP_121202734.1">
    <property type="nucleotide sequence ID" value="NZ_RBZP01000001.1"/>
</dbReference>
<evidence type="ECO:0000256" key="4">
    <source>
        <dbReference type="ARBA" id="ARBA00016891"/>
    </source>
</evidence>
<dbReference type="PANTHER" id="PTHR21363:SF0">
    <property type="entry name" value="PREPHENATE DEHYDROGENASE [NADP(+)]"/>
    <property type="match status" value="1"/>
</dbReference>
<sequence>MSQNILIAGLGLIGGSIAKNLTESGQNYTIGYDVKKKTLEFASSNGIVNETSTDFKEAVQKADIILLAAPISETIRLMESLDTITFTKDVIVTDVASVKSPIINAAKRLTNKSITFIGGHPMAGSHKRGIEAAKSHLFENAIYVLIPPLQNDEGKVNLLKEVLQHTGSKFVVLRPDEHDEMTGVVSHFPHLIASSLVHQAKKWQNTHSFLPNLAAGGFRDITRIASSNPKMWQDIFYHNRDKLSYLLGEWINEMKDLKSLIDKNEKTKMITYLENAKNYRDGLPEKEKGAIPSFFDIYVDIRDQPGALASVVLLLANKKISINNIQILEIREGLTGALRLSFSTKEIQEASLEVLHNHGYEATIQD</sequence>